<organism evidence="1 2">
    <name type="scientific">Streptomyces luteireticuli</name>
    <dbReference type="NCBI Taxonomy" id="173858"/>
    <lineage>
        <taxon>Bacteria</taxon>
        <taxon>Bacillati</taxon>
        <taxon>Actinomycetota</taxon>
        <taxon>Actinomycetes</taxon>
        <taxon>Kitasatosporales</taxon>
        <taxon>Streptomycetaceae</taxon>
        <taxon>Streptomyces</taxon>
    </lineage>
</organism>
<keyword evidence="2" id="KW-1185">Reference proteome</keyword>
<proteinExistence type="predicted"/>
<protein>
    <submittedName>
        <fullName evidence="1">Uncharacterized protein</fullName>
    </submittedName>
</protein>
<gene>
    <name evidence="1" type="ORF">GCM10010357_39720</name>
</gene>
<sequence>MGRVFVNVRDPEFGAVPGEAGRATCSDAFQRAVDALDENLGGVVFVPADPLPYEFLRSVIVDRDKVRIHGENRLTSQLKSVGATAPLTFGVKRVVGNRPLGDGHWADLSGMLDGSVTDQRWGCRSRVPSPVAGQPPTEATVTFPCSPFQFGPATGNYWSDVRQLTLDFIVRNDAMPWAGQPLFGLSDAFFEPSPFYAFVSAAASPPSVVFRFRTDDGLLRELRIPFDPTRAVLRCSFQLDLAARTVTAWVNLHEETKREQVTPDLALINDGWTDASRTLRFVPNWYAPFRLAAVGPNENDWGGGGQLPGSGGPVDLTFGALRFSDILRYRVLENGDPQQDANGAVDDRRWLTVEDHVFGALTMRDPVHKSAAGVPDLQILWEARQVSGSAVFNASGHGFFIPAVGNQYMLRNGCEKLNIKGFSLAPFPMNYGQAIGLGLVYGFTLDDMLVEFGAQGLSSFHLGTTYPVELRSCQFDHQTDCSIYAFFQNGRGDNVGLNYYGRSALKALRADLAYRNVTCTDSDVCESVVKLFQSPARLDNWLIDFERFTQSLPRDSYVWASIADDIGGPTQLVVRDCVGGMSGDEHTVAVRLVSNERGAGLPDSARAAGGWCGIERSFNSHADLRMRSLVAVDGPLWQGLFEGVPPRTMPLVANTAAPGASARIGTRSVPPPVSVPLPSASDDLVRALPGLIGYYRAEDAVIVPGPVVTRLVDRSDAHNDGDAVGNPAFYDNTAANGRPALRFVGGHYAFPALRGTTGAATLFFVAQRFPLFDSAPGVRGSLRTPGPAWQLDFQLTSRCAESDTDWAVYAVRCTAGPERRLQTYANGYPYELRRDDRVRTVVWSGPTLGQGVPALTPPWLLATAVICDAALDDRQVTDVCRYLLYRYRIPV</sequence>
<dbReference type="Gene3D" id="2.160.20.10">
    <property type="entry name" value="Single-stranded right-handed beta-helix, Pectin lyase-like"/>
    <property type="match status" value="1"/>
</dbReference>
<dbReference type="InterPro" id="IPR012334">
    <property type="entry name" value="Pectin_lyas_fold"/>
</dbReference>
<dbReference type="Proteomes" id="UP001500879">
    <property type="component" value="Unassembled WGS sequence"/>
</dbReference>
<dbReference type="EMBL" id="BAAABX010000045">
    <property type="protein sequence ID" value="GAA0414519.1"/>
    <property type="molecule type" value="Genomic_DNA"/>
</dbReference>
<dbReference type="InterPro" id="IPR011050">
    <property type="entry name" value="Pectin_lyase_fold/virulence"/>
</dbReference>
<dbReference type="RefSeq" id="WP_344026197.1">
    <property type="nucleotide sequence ID" value="NZ_BAAABX010000045.1"/>
</dbReference>
<accession>A0ABN0YX05</accession>
<name>A0ABN0YX05_9ACTN</name>
<reference evidence="1 2" key="1">
    <citation type="journal article" date="2019" name="Int. J. Syst. Evol. Microbiol.">
        <title>The Global Catalogue of Microorganisms (GCM) 10K type strain sequencing project: providing services to taxonomists for standard genome sequencing and annotation.</title>
        <authorList>
            <consortium name="The Broad Institute Genomics Platform"/>
            <consortium name="The Broad Institute Genome Sequencing Center for Infectious Disease"/>
            <person name="Wu L."/>
            <person name="Ma J."/>
        </authorList>
    </citation>
    <scope>NUCLEOTIDE SEQUENCE [LARGE SCALE GENOMIC DNA]</scope>
    <source>
        <strain evidence="1 2">JCM 4788</strain>
    </source>
</reference>
<evidence type="ECO:0000313" key="2">
    <source>
        <dbReference type="Proteomes" id="UP001500879"/>
    </source>
</evidence>
<dbReference type="SUPFAM" id="SSF51126">
    <property type="entry name" value="Pectin lyase-like"/>
    <property type="match status" value="1"/>
</dbReference>
<evidence type="ECO:0000313" key="1">
    <source>
        <dbReference type="EMBL" id="GAA0414519.1"/>
    </source>
</evidence>
<comment type="caution">
    <text evidence="1">The sequence shown here is derived from an EMBL/GenBank/DDBJ whole genome shotgun (WGS) entry which is preliminary data.</text>
</comment>